<keyword evidence="5 7" id="KW-1133">Transmembrane helix</keyword>
<feature type="transmembrane region" description="Helical" evidence="7">
    <location>
        <begin position="83"/>
        <end position="100"/>
    </location>
</feature>
<comment type="caution">
    <text evidence="8">The sequence shown here is derived from an EMBL/GenBank/DDBJ whole genome shotgun (WGS) entry which is preliminary data.</text>
</comment>
<dbReference type="Proteomes" id="UP000659388">
    <property type="component" value="Unassembled WGS sequence"/>
</dbReference>
<keyword evidence="4 7" id="KW-0812">Transmembrane</keyword>
<accession>A0A937FBM4</accession>
<dbReference type="EMBL" id="JAESIY010000015">
    <property type="protein sequence ID" value="MBL3658672.1"/>
    <property type="molecule type" value="Genomic_DNA"/>
</dbReference>
<evidence type="ECO:0000256" key="7">
    <source>
        <dbReference type="SAM" id="Phobius"/>
    </source>
</evidence>
<dbReference type="RefSeq" id="WP_202246467.1">
    <property type="nucleotide sequence ID" value="NZ_JAESIY010000015.1"/>
</dbReference>
<keyword evidence="3" id="KW-1003">Cell membrane</keyword>
<reference evidence="8" key="1">
    <citation type="submission" date="2021-01" db="EMBL/GenBank/DDBJ databases">
        <title>Fulvivirga kasyanovii gen. nov., sp nov., a novel member of the phylum Bacteroidetes isolated from seawater in a mussel farm.</title>
        <authorList>
            <person name="Zhao L.-H."/>
            <person name="Wang Z.-J."/>
        </authorList>
    </citation>
    <scope>NUCLEOTIDE SEQUENCE</scope>
    <source>
        <strain evidence="8">2943</strain>
    </source>
</reference>
<evidence type="ECO:0000256" key="2">
    <source>
        <dbReference type="ARBA" id="ARBA00006679"/>
    </source>
</evidence>
<protein>
    <submittedName>
        <fullName evidence="8">DoxX family protein</fullName>
    </submittedName>
</protein>
<evidence type="ECO:0000256" key="5">
    <source>
        <dbReference type="ARBA" id="ARBA00022989"/>
    </source>
</evidence>
<feature type="transmembrane region" description="Helical" evidence="7">
    <location>
        <begin position="12"/>
        <end position="32"/>
    </location>
</feature>
<dbReference type="InterPro" id="IPR032808">
    <property type="entry name" value="DoxX"/>
</dbReference>
<evidence type="ECO:0000256" key="4">
    <source>
        <dbReference type="ARBA" id="ARBA00022692"/>
    </source>
</evidence>
<sequence length="141" mass="15657">MKSNLFDTTFNNNLANIWLLLLRISIGALMMNHGLPKLAMLLEGGDIQFLDWLGLGPTVSLTLAVIAEVVCSAFIILGLATRLAVIPLIITMLTAIFVIHANDPFAKQEFPLLYMIIYITLLVFGSGKFSIDQKMNRKGYR</sequence>
<comment type="similarity">
    <text evidence="2">Belongs to the DoxX family.</text>
</comment>
<feature type="transmembrane region" description="Helical" evidence="7">
    <location>
        <begin position="52"/>
        <end position="76"/>
    </location>
</feature>
<evidence type="ECO:0000313" key="8">
    <source>
        <dbReference type="EMBL" id="MBL3658672.1"/>
    </source>
</evidence>
<dbReference type="Pfam" id="PF07681">
    <property type="entry name" value="DoxX"/>
    <property type="match status" value="1"/>
</dbReference>
<evidence type="ECO:0000256" key="1">
    <source>
        <dbReference type="ARBA" id="ARBA00004651"/>
    </source>
</evidence>
<keyword evidence="9" id="KW-1185">Reference proteome</keyword>
<keyword evidence="6 7" id="KW-0472">Membrane</keyword>
<feature type="transmembrane region" description="Helical" evidence="7">
    <location>
        <begin position="112"/>
        <end position="131"/>
    </location>
</feature>
<dbReference type="AlphaFoldDB" id="A0A937FBM4"/>
<organism evidence="8 9">
    <name type="scientific">Fulvivirga sediminis</name>
    <dbReference type="NCBI Taxonomy" id="2803949"/>
    <lineage>
        <taxon>Bacteria</taxon>
        <taxon>Pseudomonadati</taxon>
        <taxon>Bacteroidota</taxon>
        <taxon>Cytophagia</taxon>
        <taxon>Cytophagales</taxon>
        <taxon>Fulvivirgaceae</taxon>
        <taxon>Fulvivirga</taxon>
    </lineage>
</organism>
<evidence type="ECO:0000256" key="3">
    <source>
        <dbReference type="ARBA" id="ARBA00022475"/>
    </source>
</evidence>
<dbReference type="InterPro" id="IPR051907">
    <property type="entry name" value="DoxX-like_oxidoreductase"/>
</dbReference>
<proteinExistence type="inferred from homology"/>
<name>A0A937FBM4_9BACT</name>
<dbReference type="PANTHER" id="PTHR33452:SF1">
    <property type="entry name" value="INNER MEMBRANE PROTEIN YPHA-RELATED"/>
    <property type="match status" value="1"/>
</dbReference>
<evidence type="ECO:0000256" key="6">
    <source>
        <dbReference type="ARBA" id="ARBA00023136"/>
    </source>
</evidence>
<gene>
    <name evidence="8" type="ORF">JL102_21150</name>
</gene>
<dbReference type="PANTHER" id="PTHR33452">
    <property type="entry name" value="OXIDOREDUCTASE CATD-RELATED"/>
    <property type="match status" value="1"/>
</dbReference>
<comment type="subcellular location">
    <subcellularLocation>
        <location evidence="1">Cell membrane</location>
        <topology evidence="1">Multi-pass membrane protein</topology>
    </subcellularLocation>
</comment>
<evidence type="ECO:0000313" key="9">
    <source>
        <dbReference type="Proteomes" id="UP000659388"/>
    </source>
</evidence>
<dbReference type="GO" id="GO:0005886">
    <property type="term" value="C:plasma membrane"/>
    <property type="evidence" value="ECO:0007669"/>
    <property type="project" value="UniProtKB-SubCell"/>
</dbReference>